<dbReference type="SUPFAM" id="SSF53850">
    <property type="entry name" value="Periplasmic binding protein-like II"/>
    <property type="match status" value="1"/>
</dbReference>
<evidence type="ECO:0000313" key="7">
    <source>
        <dbReference type="Proteomes" id="UP000051562"/>
    </source>
</evidence>
<evidence type="ECO:0000256" key="1">
    <source>
        <dbReference type="ARBA" id="ARBA00004418"/>
    </source>
</evidence>
<reference evidence="6 8" key="2">
    <citation type="submission" date="2017-02" db="EMBL/GenBank/DDBJ databases">
        <authorList>
            <person name="Peterson S.W."/>
        </authorList>
    </citation>
    <scope>NUCLEOTIDE SEQUENCE [LARGE SCALE GENOMIC DNA]</scope>
    <source>
        <strain evidence="6 8">DSM 9653</strain>
    </source>
</reference>
<dbReference type="Proteomes" id="UP000051562">
    <property type="component" value="Unassembled WGS sequence"/>
</dbReference>
<feature type="domain" description="Solute-binding protein family 5" evidence="4">
    <location>
        <begin position="75"/>
        <end position="441"/>
    </location>
</feature>
<dbReference type="STRING" id="53254.SAMN05660750_01108"/>
<feature type="chain" id="PRO_5014520521" evidence="3">
    <location>
        <begin position="26"/>
        <end position="531"/>
    </location>
</feature>
<dbReference type="RefSeq" id="WP_055726778.1">
    <property type="nucleotide sequence ID" value="NZ_FUYX01000002.1"/>
</dbReference>
<proteinExistence type="inferred from homology"/>
<dbReference type="GO" id="GO:0030288">
    <property type="term" value="C:outer membrane-bounded periplasmic space"/>
    <property type="evidence" value="ECO:0007669"/>
    <property type="project" value="UniProtKB-ARBA"/>
</dbReference>
<organism evidence="5 7">
    <name type="scientific">Bosea thiooxidans</name>
    <dbReference type="NCBI Taxonomy" id="53254"/>
    <lineage>
        <taxon>Bacteria</taxon>
        <taxon>Pseudomonadati</taxon>
        <taxon>Pseudomonadota</taxon>
        <taxon>Alphaproteobacteria</taxon>
        <taxon>Hyphomicrobiales</taxon>
        <taxon>Boseaceae</taxon>
        <taxon>Bosea</taxon>
    </lineage>
</organism>
<keyword evidence="7" id="KW-1185">Reference proteome</keyword>
<dbReference type="GO" id="GO:0043190">
    <property type="term" value="C:ATP-binding cassette (ABC) transporter complex"/>
    <property type="evidence" value="ECO:0007669"/>
    <property type="project" value="InterPro"/>
</dbReference>
<dbReference type="CDD" id="cd08512">
    <property type="entry name" value="PBP2_NikA_DppA_OppA_like_7"/>
    <property type="match status" value="1"/>
</dbReference>
<evidence type="ECO:0000313" key="8">
    <source>
        <dbReference type="Proteomes" id="UP000190130"/>
    </source>
</evidence>
<evidence type="ECO:0000259" key="4">
    <source>
        <dbReference type="Pfam" id="PF00496"/>
    </source>
</evidence>
<dbReference type="EMBL" id="LMAR01000010">
    <property type="protein sequence ID" value="KQK31932.1"/>
    <property type="molecule type" value="Genomic_DNA"/>
</dbReference>
<dbReference type="OrthoDB" id="8144963at2"/>
<dbReference type="Proteomes" id="UP000190130">
    <property type="component" value="Unassembled WGS sequence"/>
</dbReference>
<sequence length="531" mass="58915">MLIRFARAALAGSLLLGSAVTSGQAATPKDVFVMASDLTTFITFDPAAANESFPNELLRQMCTPLLSLDHQDPSKVVAGLAETWSNSPDGKTWTFSIRRGMVFASGKPVTSSSVAWSMRRSMKLNLVTASLMRDWGLSSPDQIATPDDHTLVITLTKDLAPSITPFAFTNHRLGAALDADTVMAHEKDGDLGAGWLNTNVACYGPYRLNTLRAQEVVILEGYPKFWSGAPAMKRIIVRHVPEPGAQRLLLEKNDIDYAKSVEASSLAAMVANPDLRFQFKPRLDSVYLALNQKDPVLTNPKVIEAFRYLIDYQGLSETVQKGRAEIRQSFVPAGVFGALPKGEDPYRLDIAKAKALLAEAGYGDGFKKTILTMTNYPFPDLAQNLQQNAAKAGVTLEVRTMATAQLYTLMRSRDFQMLMAVYDYDYPDANDMALRMAYNPDNSDAAKATNFLAWRAAWAPGAWFKEQVETAQRERDPAKRTALYAELQRRHMQESPIIGIFQRLGAMALHKRVKRFDYNGAEIFYDTIQKD</sequence>
<gene>
    <name evidence="5" type="ORF">ARD30_08750</name>
    <name evidence="6" type="ORF">SAMN05660750_01108</name>
</gene>
<dbReference type="Gene3D" id="3.90.76.10">
    <property type="entry name" value="Dipeptide-binding Protein, Domain 1"/>
    <property type="match status" value="1"/>
</dbReference>
<keyword evidence="3" id="KW-0732">Signal</keyword>
<dbReference type="InterPro" id="IPR039424">
    <property type="entry name" value="SBP_5"/>
</dbReference>
<dbReference type="InterPro" id="IPR000914">
    <property type="entry name" value="SBP_5_dom"/>
</dbReference>
<name>A0A0Q3L571_9HYPH</name>
<dbReference type="AlphaFoldDB" id="A0A0Q3L571"/>
<evidence type="ECO:0000313" key="6">
    <source>
        <dbReference type="EMBL" id="SKB51743.1"/>
    </source>
</evidence>
<reference evidence="5 7" key="1">
    <citation type="submission" date="2015-10" db="EMBL/GenBank/DDBJ databases">
        <title>Draft genome of Bosea thiooxidans.</title>
        <authorList>
            <person name="Wang X."/>
        </authorList>
    </citation>
    <scope>NUCLEOTIDE SEQUENCE [LARGE SCALE GENOMIC DNA]</scope>
    <source>
        <strain evidence="5 7">CGMCC 9174</strain>
    </source>
</reference>
<dbReference type="PIRSF" id="PIRSF002741">
    <property type="entry name" value="MppA"/>
    <property type="match status" value="1"/>
</dbReference>
<dbReference type="EMBL" id="FUYX01000002">
    <property type="protein sequence ID" value="SKB51743.1"/>
    <property type="molecule type" value="Genomic_DNA"/>
</dbReference>
<dbReference type="PANTHER" id="PTHR30290:SF34">
    <property type="entry name" value="ABC TRANSPORTER, PERIPLASMIC OLIGO-PEPTIDE BINDING PROTEIN, PUTATIVE-RELATED"/>
    <property type="match status" value="1"/>
</dbReference>
<evidence type="ECO:0000256" key="3">
    <source>
        <dbReference type="SAM" id="SignalP"/>
    </source>
</evidence>
<protein>
    <submittedName>
        <fullName evidence="6">Peptide/nickel transport system substrate-binding protein</fullName>
    </submittedName>
</protein>
<comment type="subcellular location">
    <subcellularLocation>
        <location evidence="1">Periplasm</location>
    </subcellularLocation>
</comment>
<dbReference type="GO" id="GO:1904680">
    <property type="term" value="F:peptide transmembrane transporter activity"/>
    <property type="evidence" value="ECO:0007669"/>
    <property type="project" value="TreeGrafter"/>
</dbReference>
<evidence type="ECO:0000256" key="2">
    <source>
        <dbReference type="ARBA" id="ARBA00005695"/>
    </source>
</evidence>
<feature type="signal peptide" evidence="3">
    <location>
        <begin position="1"/>
        <end position="25"/>
    </location>
</feature>
<dbReference type="Gene3D" id="3.10.105.10">
    <property type="entry name" value="Dipeptide-binding Protein, Domain 3"/>
    <property type="match status" value="1"/>
</dbReference>
<evidence type="ECO:0000313" key="5">
    <source>
        <dbReference type="EMBL" id="KQK31932.1"/>
    </source>
</evidence>
<dbReference type="Pfam" id="PF00496">
    <property type="entry name" value="SBP_bac_5"/>
    <property type="match status" value="1"/>
</dbReference>
<dbReference type="InterPro" id="IPR030678">
    <property type="entry name" value="Peptide/Ni-bd"/>
</dbReference>
<dbReference type="GO" id="GO:0015833">
    <property type="term" value="P:peptide transport"/>
    <property type="evidence" value="ECO:0007669"/>
    <property type="project" value="TreeGrafter"/>
</dbReference>
<accession>A0A0Q3L571</accession>
<dbReference type="Gene3D" id="3.40.190.10">
    <property type="entry name" value="Periplasmic binding protein-like II"/>
    <property type="match status" value="1"/>
</dbReference>
<dbReference type="PANTHER" id="PTHR30290">
    <property type="entry name" value="PERIPLASMIC BINDING COMPONENT OF ABC TRANSPORTER"/>
    <property type="match status" value="1"/>
</dbReference>
<comment type="similarity">
    <text evidence="2">Belongs to the bacterial solute-binding protein 5 family.</text>
</comment>